<gene>
    <name evidence="2" type="ORF">FJV41_26300</name>
</gene>
<evidence type="ECO:0008006" key="4">
    <source>
        <dbReference type="Google" id="ProtNLM"/>
    </source>
</evidence>
<evidence type="ECO:0000256" key="1">
    <source>
        <dbReference type="SAM" id="Phobius"/>
    </source>
</evidence>
<dbReference type="EMBL" id="VIFM01000117">
    <property type="protein sequence ID" value="TQF12981.1"/>
    <property type="molecule type" value="Genomic_DNA"/>
</dbReference>
<organism evidence="2 3">
    <name type="scientific">Myxococcus llanfairpwllgwyngyllgogerychwyrndrobwllllantysiliogogogochensis</name>
    <dbReference type="NCBI Taxonomy" id="2590453"/>
    <lineage>
        <taxon>Bacteria</taxon>
        <taxon>Pseudomonadati</taxon>
        <taxon>Myxococcota</taxon>
        <taxon>Myxococcia</taxon>
        <taxon>Myxococcales</taxon>
        <taxon>Cystobacterineae</taxon>
        <taxon>Myxococcaceae</taxon>
        <taxon>Myxococcus</taxon>
    </lineage>
</organism>
<keyword evidence="1" id="KW-1133">Transmembrane helix</keyword>
<dbReference type="RefSeq" id="WP_141645305.1">
    <property type="nucleotide sequence ID" value="NZ_VIFM01000117.1"/>
</dbReference>
<name>A0A540WVD7_9BACT</name>
<dbReference type="OrthoDB" id="5382862at2"/>
<feature type="transmembrane region" description="Helical" evidence="1">
    <location>
        <begin position="73"/>
        <end position="91"/>
    </location>
</feature>
<dbReference type="Proteomes" id="UP000315369">
    <property type="component" value="Unassembled WGS sequence"/>
</dbReference>
<protein>
    <recommendedName>
        <fullName evidence="4">Zinc-finger domain-containing protein</fullName>
    </recommendedName>
</protein>
<evidence type="ECO:0000313" key="3">
    <source>
        <dbReference type="Proteomes" id="UP000315369"/>
    </source>
</evidence>
<sequence length="208" mass="22651">MRCHDVATALLESSPPWSPEARAHLEGCEDCRTLAAVHASASGLRLPQPPPLAPVPREAVLREVRRRKVRRRAVAGVVASFCVGLVTWLSGLEAPSSPGAPALHEARVELPDEPGTAPHPELGLRRAEGADDVDLDSVARAVRAERGSLSWLVTEVRGYSRRDVVFRDDTYKPFGTMAAWLRPPDSRALENPPFRTAVLPLNPQESLP</sequence>
<comment type="caution">
    <text evidence="2">The sequence shown here is derived from an EMBL/GenBank/DDBJ whole genome shotgun (WGS) entry which is preliminary data.</text>
</comment>
<keyword evidence="1" id="KW-0472">Membrane</keyword>
<evidence type="ECO:0000313" key="2">
    <source>
        <dbReference type="EMBL" id="TQF12981.1"/>
    </source>
</evidence>
<keyword evidence="1" id="KW-0812">Transmembrane</keyword>
<proteinExistence type="predicted"/>
<reference evidence="2 3" key="1">
    <citation type="submission" date="2019-06" db="EMBL/GenBank/DDBJ databases">
        <authorList>
            <person name="Livingstone P."/>
            <person name="Whitworth D."/>
        </authorList>
    </citation>
    <scope>NUCLEOTIDE SEQUENCE [LARGE SCALE GENOMIC DNA]</scope>
    <source>
        <strain evidence="2 3">AM401</strain>
    </source>
</reference>
<accession>A0A540WVD7</accession>
<dbReference type="AlphaFoldDB" id="A0A540WVD7"/>
<keyword evidence="3" id="KW-1185">Reference proteome</keyword>